<organism evidence="14 15">
    <name type="scientific">Magallana gigas</name>
    <name type="common">Pacific oyster</name>
    <name type="synonym">Crassostrea gigas</name>
    <dbReference type="NCBI Taxonomy" id="29159"/>
    <lineage>
        <taxon>Eukaryota</taxon>
        <taxon>Metazoa</taxon>
        <taxon>Spiralia</taxon>
        <taxon>Lophotrochozoa</taxon>
        <taxon>Mollusca</taxon>
        <taxon>Bivalvia</taxon>
        <taxon>Autobranchia</taxon>
        <taxon>Pteriomorphia</taxon>
        <taxon>Ostreida</taxon>
        <taxon>Ostreoidea</taxon>
        <taxon>Ostreidae</taxon>
        <taxon>Magallana</taxon>
    </lineage>
</organism>
<dbReference type="EnsemblMetazoa" id="G28799.1">
    <property type="protein sequence ID" value="G28799.1:cds"/>
    <property type="gene ID" value="G28799"/>
</dbReference>
<evidence type="ECO:0000256" key="7">
    <source>
        <dbReference type="ARBA" id="ARBA00022833"/>
    </source>
</evidence>
<evidence type="ECO:0000313" key="14">
    <source>
        <dbReference type="EnsemblMetazoa" id="G28799.1:cds"/>
    </source>
</evidence>
<keyword evidence="5" id="KW-0646">Protease inhibitor</keyword>
<dbReference type="InterPro" id="IPR030490">
    <property type="entry name" value="TIMP_CS"/>
</dbReference>
<keyword evidence="8 11" id="KW-1015">Disulfide bond</keyword>
<evidence type="ECO:0000256" key="3">
    <source>
        <dbReference type="ARBA" id="ARBA00022525"/>
    </source>
</evidence>
<evidence type="ECO:0000313" key="15">
    <source>
        <dbReference type="Proteomes" id="UP000005408"/>
    </source>
</evidence>
<dbReference type="Gene3D" id="2.40.50.120">
    <property type="match status" value="1"/>
</dbReference>
<feature type="binding site" evidence="10">
    <location>
        <position position="21"/>
    </location>
    <ligand>
        <name>Zn(2+)</name>
        <dbReference type="ChEBI" id="CHEBI:29105"/>
        <note>ligand shared with metalloproteinase partner</note>
    </ligand>
</feature>
<feature type="chain" id="PRO_5036478901" description="NTR domain-containing protein" evidence="12">
    <location>
        <begin position="21"/>
        <end position="194"/>
    </location>
</feature>
<dbReference type="GO" id="GO:0005615">
    <property type="term" value="C:extracellular space"/>
    <property type="evidence" value="ECO:0007669"/>
    <property type="project" value="TreeGrafter"/>
</dbReference>
<evidence type="ECO:0000256" key="5">
    <source>
        <dbReference type="ARBA" id="ARBA00022690"/>
    </source>
</evidence>
<accession>A0A8W8LS95</accession>
<dbReference type="GO" id="GO:0031012">
    <property type="term" value="C:extracellular matrix"/>
    <property type="evidence" value="ECO:0007669"/>
    <property type="project" value="TreeGrafter"/>
</dbReference>
<keyword evidence="15" id="KW-1185">Reference proteome</keyword>
<dbReference type="GO" id="GO:0046872">
    <property type="term" value="F:metal ion binding"/>
    <property type="evidence" value="ECO:0007669"/>
    <property type="project" value="UniProtKB-KW"/>
</dbReference>
<dbReference type="Pfam" id="PF00965">
    <property type="entry name" value="TIMP"/>
    <property type="match status" value="1"/>
</dbReference>
<dbReference type="GO" id="GO:0002020">
    <property type="term" value="F:protease binding"/>
    <property type="evidence" value="ECO:0007669"/>
    <property type="project" value="TreeGrafter"/>
</dbReference>
<proteinExistence type="inferred from homology"/>
<feature type="disulfide bond" evidence="11">
    <location>
        <begin position="33"/>
        <end position="142"/>
    </location>
</feature>
<keyword evidence="7 10" id="KW-0862">Zinc</keyword>
<evidence type="ECO:0000256" key="11">
    <source>
        <dbReference type="PIRSR" id="PIRSR601820-3"/>
    </source>
</evidence>
<evidence type="ECO:0000256" key="10">
    <source>
        <dbReference type="PIRSR" id="PIRSR601820-1"/>
    </source>
</evidence>
<evidence type="ECO:0000256" key="12">
    <source>
        <dbReference type="SAM" id="SignalP"/>
    </source>
</evidence>
<evidence type="ECO:0000256" key="1">
    <source>
        <dbReference type="ARBA" id="ARBA00004613"/>
    </source>
</evidence>
<feature type="signal peptide" evidence="12">
    <location>
        <begin position="1"/>
        <end position="20"/>
    </location>
</feature>
<keyword evidence="9" id="KW-0481">Metalloenzyme inhibitor</keyword>
<dbReference type="GO" id="GO:0051045">
    <property type="term" value="P:negative regulation of membrane protein ectodomain proteolysis"/>
    <property type="evidence" value="ECO:0007669"/>
    <property type="project" value="TreeGrafter"/>
</dbReference>
<dbReference type="PANTHER" id="PTHR11844">
    <property type="entry name" value="METALLOPROTEASE INHIBITOR"/>
    <property type="match status" value="1"/>
</dbReference>
<feature type="disulfide bond" evidence="11">
    <location>
        <begin position="23"/>
        <end position="116"/>
    </location>
</feature>
<comment type="similarity">
    <text evidence="2">Belongs to the protease inhibitor I35 (TIMP) family.</text>
</comment>
<dbReference type="OMA" id="CECKIST"/>
<feature type="disulfide bond" evidence="11">
    <location>
        <begin position="149"/>
        <end position="154"/>
    </location>
</feature>
<reference evidence="14" key="1">
    <citation type="submission" date="2022-08" db="UniProtKB">
        <authorList>
            <consortium name="EnsemblMetazoa"/>
        </authorList>
    </citation>
    <scope>IDENTIFICATION</scope>
    <source>
        <strain evidence="14">05x7-T-G4-1.051#20</strain>
    </source>
</reference>
<dbReference type="InterPro" id="IPR001134">
    <property type="entry name" value="Netrin_domain"/>
</dbReference>
<dbReference type="Gene3D" id="3.90.370.10">
    <property type="entry name" value="Tissue inhibitor of metalloproteinase-1. Chain B, domain 1"/>
    <property type="match status" value="1"/>
</dbReference>
<feature type="disulfide bond" evidence="11">
    <location>
        <begin position="144"/>
        <end position="186"/>
    </location>
</feature>
<evidence type="ECO:0000259" key="13">
    <source>
        <dbReference type="PROSITE" id="PS50189"/>
    </source>
</evidence>
<dbReference type="CDD" id="cd03577">
    <property type="entry name" value="NTR_TIMP_like"/>
    <property type="match status" value="1"/>
</dbReference>
<protein>
    <recommendedName>
        <fullName evidence="13">NTR domain-containing protein</fullName>
    </recommendedName>
</protein>
<dbReference type="OrthoDB" id="9987243at2759"/>
<dbReference type="InterPro" id="IPR001820">
    <property type="entry name" value="TIMP"/>
</dbReference>
<evidence type="ECO:0000256" key="2">
    <source>
        <dbReference type="ARBA" id="ARBA00011027"/>
    </source>
</evidence>
<evidence type="ECO:0000256" key="4">
    <source>
        <dbReference type="ARBA" id="ARBA00022608"/>
    </source>
</evidence>
<keyword evidence="3" id="KW-0964">Secreted</keyword>
<dbReference type="InterPro" id="IPR027465">
    <property type="entry name" value="TIMP_C"/>
</dbReference>
<dbReference type="GO" id="GO:0008191">
    <property type="term" value="F:metalloendopeptidase inhibitor activity"/>
    <property type="evidence" value="ECO:0007669"/>
    <property type="project" value="InterPro"/>
</dbReference>
<dbReference type="SMART" id="SM00206">
    <property type="entry name" value="NTR"/>
    <property type="match status" value="1"/>
</dbReference>
<dbReference type="PROSITE" id="PS50189">
    <property type="entry name" value="NTR"/>
    <property type="match status" value="1"/>
</dbReference>
<evidence type="ECO:0000256" key="8">
    <source>
        <dbReference type="ARBA" id="ARBA00023157"/>
    </source>
</evidence>
<keyword evidence="12" id="KW-0732">Signal</keyword>
<sequence length="194" mass="22120">MRTLVIFCAVLASVSTYSEACSCFPQHPQVQFCNADFVIKAKILKRRETGPSQSDDVIYTVKIIQNYKRDRYYRGRRVQKIFTASNGALCGSFFEIGREYIITGSIRENRWRTNLCSWNLPTTSLTQYQKNALKSGLYKNSCSCNVDVCFGGQCPEPSRDKCVVNQGADLSCFFRENSCERNRNSCAWRSPACF</sequence>
<keyword evidence="4" id="KW-0483">Metalloprotease inhibitor</keyword>
<feature type="disulfide bond" evidence="11">
    <location>
        <begin position="21"/>
        <end position="90"/>
    </location>
</feature>
<name>A0A8W8LS95_MAGGI</name>
<dbReference type="InterPro" id="IPR008993">
    <property type="entry name" value="TIMP-like_OB-fold"/>
</dbReference>
<evidence type="ECO:0000256" key="6">
    <source>
        <dbReference type="ARBA" id="ARBA00022723"/>
    </source>
</evidence>
<dbReference type="Proteomes" id="UP000005408">
    <property type="component" value="Unassembled WGS sequence"/>
</dbReference>
<evidence type="ECO:0000256" key="9">
    <source>
        <dbReference type="ARBA" id="ARBA00023215"/>
    </source>
</evidence>
<dbReference type="AlphaFoldDB" id="A0A8W8LS95"/>
<dbReference type="PROSITE" id="PS00288">
    <property type="entry name" value="TIMP"/>
    <property type="match status" value="1"/>
</dbReference>
<comment type="subcellular location">
    <subcellularLocation>
        <location evidence="1">Secreted</location>
    </subcellularLocation>
</comment>
<dbReference type="SUPFAM" id="SSF50242">
    <property type="entry name" value="TIMP-like"/>
    <property type="match status" value="1"/>
</dbReference>
<dbReference type="PANTHER" id="PTHR11844:SF33">
    <property type="entry name" value="TISSUE INHIBITOR OF METALLOPROTEINASE"/>
    <property type="match status" value="1"/>
</dbReference>
<feature type="domain" description="NTR" evidence="13">
    <location>
        <begin position="21"/>
        <end position="142"/>
    </location>
</feature>
<feature type="disulfide bond" evidence="11">
    <location>
        <begin position="162"/>
        <end position="179"/>
    </location>
</feature>
<keyword evidence="6 10" id="KW-0479">Metal-binding</keyword>